<dbReference type="RefSeq" id="WP_265787838.1">
    <property type="nucleotide sequence ID" value="NZ_BAABRS010000001.1"/>
</dbReference>
<evidence type="ECO:0000256" key="3">
    <source>
        <dbReference type="ARBA" id="ARBA00022692"/>
    </source>
</evidence>
<proteinExistence type="predicted"/>
<feature type="transmembrane region" description="Helical" evidence="6">
    <location>
        <begin position="211"/>
        <end position="230"/>
    </location>
</feature>
<evidence type="ECO:0000256" key="5">
    <source>
        <dbReference type="ARBA" id="ARBA00023136"/>
    </source>
</evidence>
<comment type="subcellular location">
    <subcellularLocation>
        <location evidence="1">Cell membrane</location>
        <topology evidence="1">Multi-pass membrane protein</topology>
    </subcellularLocation>
</comment>
<dbReference type="EMBL" id="JAJNDC010000001">
    <property type="protein sequence ID" value="MCW9712125.1"/>
    <property type="molecule type" value="Genomic_DNA"/>
</dbReference>
<comment type="caution">
    <text evidence="7">The sequence shown here is derived from an EMBL/GenBank/DDBJ whole genome shotgun (WGS) entry which is preliminary data.</text>
</comment>
<accession>A0ABT3PW95</accession>
<reference evidence="7 8" key="1">
    <citation type="submission" date="2021-11" db="EMBL/GenBank/DDBJ databases">
        <title>Aliifidinibius sp. nov., a new bacterium isolated from saline soil.</title>
        <authorList>
            <person name="Galisteo C."/>
            <person name="De La Haba R."/>
            <person name="Sanchez-Porro C."/>
            <person name="Ventosa A."/>
        </authorList>
    </citation>
    <scope>NUCLEOTIDE SEQUENCE [LARGE SCALE GENOMIC DNA]</scope>
    <source>
        <strain evidence="7 8">KACC 190600</strain>
    </source>
</reference>
<evidence type="ECO:0000313" key="8">
    <source>
        <dbReference type="Proteomes" id="UP001207337"/>
    </source>
</evidence>
<feature type="transmembrane region" description="Helical" evidence="6">
    <location>
        <begin position="92"/>
        <end position="117"/>
    </location>
</feature>
<feature type="transmembrane region" description="Helical" evidence="6">
    <location>
        <begin position="138"/>
        <end position="161"/>
    </location>
</feature>
<sequence>MRKTRWFCSLLKQALVELQKNDPLRLSSSTAFFAMFSLIPIIVLLLEFLGIAIQIQPLKEEIFNTLQEILGGEAANYLADTLANIQNMQEGFFTTAGLLIFLVFIVTTLFNVVHNSFNQILKVKLKDPSLHFFLKNRGLFLVIIFVGGMLLLASFIIDVIINFAGNHIFYLINIHSTIVFILDMIFSMALFTTWLAIVYKYLPDMKLPWRPVWIGSFITTVLAFIGQFILGKIIAMGNLNSIYGSSASTILVLLFIFYASFLLYYGICLIKIYAEENNYDLESIKYAVQYEIKEIE</sequence>
<dbReference type="InterPro" id="IPR017039">
    <property type="entry name" value="Virul_fac_BrkB"/>
</dbReference>
<evidence type="ECO:0000256" key="4">
    <source>
        <dbReference type="ARBA" id="ARBA00022989"/>
    </source>
</evidence>
<dbReference type="Proteomes" id="UP001207337">
    <property type="component" value="Unassembled WGS sequence"/>
</dbReference>
<feature type="transmembrane region" description="Helical" evidence="6">
    <location>
        <begin position="167"/>
        <end position="199"/>
    </location>
</feature>
<keyword evidence="8" id="KW-1185">Reference proteome</keyword>
<keyword evidence="5 6" id="KW-0472">Membrane</keyword>
<dbReference type="PANTHER" id="PTHR30213:SF1">
    <property type="entry name" value="INNER MEMBRANE PROTEIN YHJD"/>
    <property type="match status" value="1"/>
</dbReference>
<dbReference type="PIRSF" id="PIRSF035875">
    <property type="entry name" value="RNase_BN"/>
    <property type="match status" value="1"/>
</dbReference>
<keyword evidence="4 6" id="KW-1133">Transmembrane helix</keyword>
<keyword evidence="3 6" id="KW-0812">Transmembrane</keyword>
<feature type="transmembrane region" description="Helical" evidence="6">
    <location>
        <begin position="30"/>
        <end position="55"/>
    </location>
</feature>
<organism evidence="7 8">
    <name type="scientific">Fodinibius salicampi</name>
    <dbReference type="NCBI Taxonomy" id="1920655"/>
    <lineage>
        <taxon>Bacteria</taxon>
        <taxon>Pseudomonadati</taxon>
        <taxon>Balneolota</taxon>
        <taxon>Balneolia</taxon>
        <taxon>Balneolales</taxon>
        <taxon>Balneolaceae</taxon>
        <taxon>Fodinibius</taxon>
    </lineage>
</organism>
<feature type="transmembrane region" description="Helical" evidence="6">
    <location>
        <begin position="242"/>
        <end position="265"/>
    </location>
</feature>
<evidence type="ECO:0000256" key="1">
    <source>
        <dbReference type="ARBA" id="ARBA00004651"/>
    </source>
</evidence>
<evidence type="ECO:0000313" key="7">
    <source>
        <dbReference type="EMBL" id="MCW9712125.1"/>
    </source>
</evidence>
<dbReference type="PANTHER" id="PTHR30213">
    <property type="entry name" value="INNER MEMBRANE PROTEIN YHJD"/>
    <property type="match status" value="1"/>
</dbReference>
<gene>
    <name evidence="7" type="ORF">LQ318_04325</name>
</gene>
<dbReference type="Pfam" id="PF03631">
    <property type="entry name" value="Virul_fac_BrkB"/>
    <property type="match status" value="1"/>
</dbReference>
<evidence type="ECO:0000256" key="2">
    <source>
        <dbReference type="ARBA" id="ARBA00022475"/>
    </source>
</evidence>
<name>A0ABT3PW95_9BACT</name>
<keyword evidence="2" id="KW-1003">Cell membrane</keyword>
<evidence type="ECO:0000256" key="6">
    <source>
        <dbReference type="SAM" id="Phobius"/>
    </source>
</evidence>
<protein>
    <submittedName>
        <fullName evidence="7">YihY/virulence factor BrkB family protein</fullName>
    </submittedName>
</protein>